<dbReference type="PRINTS" id="PR00046">
    <property type="entry name" value="SIGMA70FCT"/>
</dbReference>
<dbReference type="Gene3D" id="1.10.10.10">
    <property type="entry name" value="Winged helix-like DNA-binding domain superfamily/Winged helix DNA-binding domain"/>
    <property type="match status" value="2"/>
</dbReference>
<name>A0A7X9ILA6_9DELT</name>
<accession>A0A7X9ILA6</accession>
<dbReference type="NCBIfam" id="TIGR02937">
    <property type="entry name" value="sigma70-ECF"/>
    <property type="match status" value="1"/>
</dbReference>
<dbReference type="InterPro" id="IPR007624">
    <property type="entry name" value="RNA_pol_sigma70_r3"/>
</dbReference>
<sequence>MNVIISRTRITNPIDHKRKPNYAFNEDDNYLARLARHPILSQTEEIRLIYLMKQGNEQARHALIEHNIRLIMLVAKKFSRCGIPLEDLVQYGVIGFSKALERYDPDRGTRLSTYAVNWIYQSISRAVMEHAQTIRLPFHVGVITAKIARSIERHEQNGDTPTTKSIAEDIGEPIEKIENLISISSPPLSLDVPLPGPEGLTLKDLLPCHDEGTETRALKQTTSTEDLFDGLTLQEKITIHLRFGIHDEVPRTFKEIGLILGISKERARQIHRRALIKMKSNASKQEKAF</sequence>
<evidence type="ECO:0000256" key="1">
    <source>
        <dbReference type="ARBA" id="ARBA00023015"/>
    </source>
</evidence>
<keyword evidence="3" id="KW-0238">DNA-binding</keyword>
<feature type="domain" description="RNA polymerase sigma-70" evidence="5">
    <location>
        <begin position="252"/>
        <end position="278"/>
    </location>
</feature>
<evidence type="ECO:0000313" key="6">
    <source>
        <dbReference type="EMBL" id="NMC63959.1"/>
    </source>
</evidence>
<dbReference type="InterPro" id="IPR013325">
    <property type="entry name" value="RNA_pol_sigma_r2"/>
</dbReference>
<dbReference type="PANTHER" id="PTHR30603:SF47">
    <property type="entry name" value="RNA POLYMERASE SIGMA FACTOR SIGD, CHLOROPLASTIC"/>
    <property type="match status" value="1"/>
</dbReference>
<dbReference type="InterPro" id="IPR014284">
    <property type="entry name" value="RNA_pol_sigma-70_dom"/>
</dbReference>
<evidence type="ECO:0000256" key="3">
    <source>
        <dbReference type="ARBA" id="ARBA00023125"/>
    </source>
</evidence>
<dbReference type="Pfam" id="PF04545">
    <property type="entry name" value="Sigma70_r4"/>
    <property type="match status" value="1"/>
</dbReference>
<evidence type="ECO:0000313" key="7">
    <source>
        <dbReference type="Proteomes" id="UP000524246"/>
    </source>
</evidence>
<dbReference type="InterPro" id="IPR000943">
    <property type="entry name" value="RNA_pol_sigma70"/>
</dbReference>
<dbReference type="Pfam" id="PF04539">
    <property type="entry name" value="Sigma70_r3"/>
    <property type="match status" value="1"/>
</dbReference>
<comment type="caution">
    <text evidence="6">The sequence shown here is derived from an EMBL/GenBank/DDBJ whole genome shotgun (WGS) entry which is preliminary data.</text>
</comment>
<organism evidence="6 7">
    <name type="scientific">SAR324 cluster bacterium</name>
    <dbReference type="NCBI Taxonomy" id="2024889"/>
    <lineage>
        <taxon>Bacteria</taxon>
        <taxon>Deltaproteobacteria</taxon>
        <taxon>SAR324 cluster</taxon>
    </lineage>
</organism>
<dbReference type="InterPro" id="IPR007630">
    <property type="entry name" value="RNA_pol_sigma70_r4"/>
</dbReference>
<evidence type="ECO:0000256" key="2">
    <source>
        <dbReference type="ARBA" id="ARBA00023082"/>
    </source>
</evidence>
<dbReference type="GO" id="GO:0016987">
    <property type="term" value="F:sigma factor activity"/>
    <property type="evidence" value="ECO:0007669"/>
    <property type="project" value="UniProtKB-KW"/>
</dbReference>
<reference evidence="6 7" key="1">
    <citation type="journal article" date="2020" name="Biotechnol. Biofuels">
        <title>New insights from the biogas microbiome by comprehensive genome-resolved metagenomics of nearly 1600 species originating from multiple anaerobic digesters.</title>
        <authorList>
            <person name="Campanaro S."/>
            <person name="Treu L."/>
            <person name="Rodriguez-R L.M."/>
            <person name="Kovalovszki A."/>
            <person name="Ziels R.M."/>
            <person name="Maus I."/>
            <person name="Zhu X."/>
            <person name="Kougias P.G."/>
            <person name="Basile A."/>
            <person name="Luo G."/>
            <person name="Schluter A."/>
            <person name="Konstantinidis K.T."/>
            <person name="Angelidaki I."/>
        </authorList>
    </citation>
    <scope>NUCLEOTIDE SEQUENCE [LARGE SCALE GENOMIC DNA]</scope>
    <source>
        <strain evidence="6">AS27yjCOA_65</strain>
    </source>
</reference>
<dbReference type="SUPFAM" id="SSF88946">
    <property type="entry name" value="Sigma2 domain of RNA polymerase sigma factors"/>
    <property type="match status" value="1"/>
</dbReference>
<gene>
    <name evidence="6" type="ORF">GYA55_12420</name>
</gene>
<dbReference type="CDD" id="cd06171">
    <property type="entry name" value="Sigma70_r4"/>
    <property type="match status" value="1"/>
</dbReference>
<keyword evidence="2" id="KW-0731">Sigma factor</keyword>
<proteinExistence type="predicted"/>
<dbReference type="InterPro" id="IPR036388">
    <property type="entry name" value="WH-like_DNA-bd_sf"/>
</dbReference>
<dbReference type="PANTHER" id="PTHR30603">
    <property type="entry name" value="RNA POLYMERASE SIGMA FACTOR RPO"/>
    <property type="match status" value="1"/>
</dbReference>
<evidence type="ECO:0000259" key="5">
    <source>
        <dbReference type="PROSITE" id="PS00716"/>
    </source>
</evidence>
<dbReference type="Pfam" id="PF04542">
    <property type="entry name" value="Sigma70_r2"/>
    <property type="match status" value="1"/>
</dbReference>
<keyword evidence="1" id="KW-0805">Transcription regulation</keyword>
<dbReference type="Proteomes" id="UP000524246">
    <property type="component" value="Unassembled WGS sequence"/>
</dbReference>
<dbReference type="PROSITE" id="PS00716">
    <property type="entry name" value="SIGMA70_2"/>
    <property type="match status" value="1"/>
</dbReference>
<dbReference type="InterPro" id="IPR013324">
    <property type="entry name" value="RNA_pol_sigma_r3/r4-like"/>
</dbReference>
<dbReference type="InterPro" id="IPR007627">
    <property type="entry name" value="RNA_pol_sigma70_r2"/>
</dbReference>
<evidence type="ECO:0000256" key="4">
    <source>
        <dbReference type="ARBA" id="ARBA00023163"/>
    </source>
</evidence>
<dbReference type="Gene3D" id="1.10.601.10">
    <property type="entry name" value="RNA Polymerase Primary Sigma Factor"/>
    <property type="match status" value="1"/>
</dbReference>
<dbReference type="InterPro" id="IPR050239">
    <property type="entry name" value="Sigma-70_RNA_pol_init_factors"/>
</dbReference>
<keyword evidence="4" id="KW-0804">Transcription</keyword>
<dbReference type="SUPFAM" id="SSF88659">
    <property type="entry name" value="Sigma3 and sigma4 domains of RNA polymerase sigma factors"/>
    <property type="match status" value="2"/>
</dbReference>
<dbReference type="EMBL" id="JAAZON010000564">
    <property type="protein sequence ID" value="NMC63959.1"/>
    <property type="molecule type" value="Genomic_DNA"/>
</dbReference>
<dbReference type="GO" id="GO:0006352">
    <property type="term" value="P:DNA-templated transcription initiation"/>
    <property type="evidence" value="ECO:0007669"/>
    <property type="project" value="InterPro"/>
</dbReference>
<protein>
    <submittedName>
        <fullName evidence="6">RNA polymerase sigma factor RpoD/SigA</fullName>
    </submittedName>
</protein>
<dbReference type="GO" id="GO:0003677">
    <property type="term" value="F:DNA binding"/>
    <property type="evidence" value="ECO:0007669"/>
    <property type="project" value="UniProtKB-KW"/>
</dbReference>
<dbReference type="AlphaFoldDB" id="A0A7X9ILA6"/>